<evidence type="ECO:0000256" key="3">
    <source>
        <dbReference type="ARBA" id="ARBA00022806"/>
    </source>
</evidence>
<evidence type="ECO:0000256" key="2">
    <source>
        <dbReference type="ARBA" id="ARBA00022801"/>
    </source>
</evidence>
<keyword evidence="1" id="KW-0547">Nucleotide-binding</keyword>
<dbReference type="CDD" id="cd18809">
    <property type="entry name" value="SF1_C_RecD"/>
    <property type="match status" value="1"/>
</dbReference>
<evidence type="ECO:0000256" key="1">
    <source>
        <dbReference type="ARBA" id="ARBA00022741"/>
    </source>
</evidence>
<keyword evidence="3 6" id="KW-0347">Helicase</keyword>
<reference evidence="6" key="1">
    <citation type="submission" date="2020-01" db="EMBL/GenBank/DDBJ databases">
        <authorList>
            <person name="Rezuchova I."/>
            <person name="Hyblova M."/>
            <person name="Kudelova M."/>
            <person name="Bohmer M."/>
            <person name="Budis J."/>
            <person name="Szemes T."/>
        </authorList>
    </citation>
    <scope>NUCLEOTIDE SEQUENCE</scope>
    <source>
        <strain evidence="7">4556</strain>
        <strain evidence="6">72</strain>
    </source>
</reference>
<organism evidence="6">
    <name type="scientific">Murine herpesvirus</name>
    <dbReference type="NCBI Taxonomy" id="1431748"/>
    <lineage>
        <taxon>Viruses</taxon>
        <taxon>Duplodnaviria</taxon>
        <taxon>Heunggongvirae</taxon>
        <taxon>Peploviricota</taxon>
        <taxon>Herviviricetes</taxon>
        <taxon>Herpesvirales</taxon>
        <taxon>Orthoherpesviridae</taxon>
        <taxon>Betaherpesvirinae</taxon>
        <taxon>Muromegalovirus</taxon>
    </lineage>
</organism>
<keyword evidence="2" id="KW-0378">Hydrolase</keyword>
<dbReference type="InterPro" id="IPR027417">
    <property type="entry name" value="P-loop_NTPase"/>
</dbReference>
<dbReference type="EMBL" id="MN913973">
    <property type="protein sequence ID" value="QJQ80229.2"/>
    <property type="molecule type" value="Genomic_DNA"/>
</dbReference>
<keyword evidence="4" id="KW-0067">ATP-binding</keyword>
<dbReference type="Pfam" id="PF02689">
    <property type="entry name" value="Herpes_Helicase"/>
    <property type="match status" value="1"/>
</dbReference>
<dbReference type="GO" id="GO:0004386">
    <property type="term" value="F:helicase activity"/>
    <property type="evidence" value="ECO:0007669"/>
    <property type="project" value="UniProtKB-KW"/>
</dbReference>
<evidence type="ECO:0000313" key="6">
    <source>
        <dbReference type="EMBL" id="QJQ80229.2"/>
    </source>
</evidence>
<dbReference type="InterPro" id="IPR003840">
    <property type="entry name" value="DNA_helicase_dom"/>
</dbReference>
<accession>A0A6M4EHK9</accession>
<evidence type="ECO:0000313" key="7">
    <source>
        <dbReference type="EMBL" id="QJQ80301.2"/>
    </source>
</evidence>
<dbReference type="Gene3D" id="3.40.50.300">
    <property type="entry name" value="P-loop containing nucleotide triphosphate hydrolases"/>
    <property type="match status" value="1"/>
</dbReference>
<evidence type="ECO:0000256" key="4">
    <source>
        <dbReference type="ARBA" id="ARBA00022840"/>
    </source>
</evidence>
<evidence type="ECO:0000259" key="5">
    <source>
        <dbReference type="Pfam" id="PF02689"/>
    </source>
</evidence>
<sequence>MALSDRFIMNMTSDAKIRQIVTRIEDLSNTVTTNIPDMCWYDSQYDPLDEECMNLLPFTSFIITGTAGAGKSTSVSAIHQQLNCLITGATVAASQNLSSMLKSYCPTIFQAFGFKSRHINMLCRQVPKTPITSIEQLQQYELAKYWSVVADIIQEITQKKKMHQYQNMSEELYELMCLSCQPELWTTNIIIIDEAGTLPSYMLTTIVFFYWFYNSWLSTPLYRQGKVPCIVCVGSPTQTSAIQSIFNHSLQRNEIQKCDNVLSVLMENQVLRRYIDVDNNWALFINNKRCLDTEFSHMLKVMEYGLPVTDEVLQYIDRFVVPYAKICDPLEYVGWTRLFVSHQEVKTFLSSLHLALTAKSHRLPNEVKLFTCPIVCEVYNQTFQKYKEKVNLTEITIMDWLKKNMFKASNYSQFVDQDMTIINTDITEDCTRITYQAKYVKNSFISLNGKTKRCICGYSGTYASFKQVLDSDGFLESHTRDNIKYVYNFLSTLIFNSLYQFYAYGIQTGDKKYLASIQEQNIPSLLLSDDETVEGLTEDIFYLLATQPPLPSQSTITEIINWYSAIKQVYLDRLQVATDHFGEEFLLQPFSTYTTNIHIRDDVEFTSTETVITGLLDYASTVESYQLKGYTFVSVSFGKQFSQRSDYMSKTMPMIIVQDSMGFISCLNTNFNKITEILEDGSSMVLGCTGDYGISSKLAMTIVKAQGMSLSKVAVAFGKYKTLQHSHAYVAISRATNPKYLVIDRNPMRSSELTMDTKSAGYITKALHNPKTLLVY</sequence>
<dbReference type="GO" id="GO:0016787">
    <property type="term" value="F:hydrolase activity"/>
    <property type="evidence" value="ECO:0007669"/>
    <property type="project" value="UniProtKB-KW"/>
</dbReference>
<dbReference type="SUPFAM" id="SSF52540">
    <property type="entry name" value="P-loop containing nucleoside triphosphate hydrolases"/>
    <property type="match status" value="2"/>
</dbReference>
<dbReference type="GO" id="GO:0005524">
    <property type="term" value="F:ATP binding"/>
    <property type="evidence" value="ECO:0007669"/>
    <property type="project" value="UniProtKB-KW"/>
</dbReference>
<gene>
    <name evidence="6" type="primary">GAMMAHV.ORF44</name>
    <name evidence="6" type="ORF">MuHV4gp42</name>
</gene>
<protein>
    <submittedName>
        <fullName evidence="6">Helicase-primase</fullName>
    </submittedName>
</protein>
<feature type="domain" description="DNA replication helicase" evidence="5">
    <location>
        <begin position="3"/>
        <end position="776"/>
    </location>
</feature>
<dbReference type="EMBL" id="MN913974">
    <property type="protein sequence ID" value="QJQ80301.2"/>
    <property type="molecule type" value="Genomic_DNA"/>
</dbReference>
<proteinExistence type="predicted"/>
<name>A0A6M4EHK9_9BETA</name>